<dbReference type="Gene3D" id="3.40.50.300">
    <property type="entry name" value="P-loop containing nucleotide triphosphate hydrolases"/>
    <property type="match status" value="1"/>
</dbReference>
<evidence type="ECO:0000259" key="1">
    <source>
        <dbReference type="PROSITE" id="PS50837"/>
    </source>
</evidence>
<sequence>MDTGAIGLRIAATAFTPLVKRLFRQDGPGAGLAERPVRISALVSFTGEKRTLTERDLRRLADELVRRAEQSTGPHDPFSAAERTAVAEAVARTLHGLGTLDMDDAQAVGLGPERFAGLLRTRAPDACRGLSADGALLHDRLIDSASVHILHFFTQRSTFVPRTLVEQSRRIEEVIRLLTRTPGPAAEDHPFEAEYTASLVQLHDQLTIVGVDFTNSPDSWSLSATYLHLGVDVAGAGAGEDPGPGGPQPPIPVDQALARSERVLLRGMAGAGKTTLVQWLAVSAAAGRLSGELTGMRGRIPFVLPVRRFAGRDFPAPAEFLAAARHPLAGAEPNGWAVRVLKAGRGLLLIDGIDEAPADRREEIRRQLDRLLRMFPGNLWLVTSRPSAVRDNWLAAQSFTELSLAPMSREQVDRFIRIWHAASADDGGRDHARLPEYERKLLHSVRIIRELRRLATNPLLCGLICALNRDRNGILPRGRKALYKAALAMLLERRDPEREVDADGIVLEREAKERLLQKLAHWMLLNDRSEIDRATAVDILTGHLPAIPSAGGQGTAEELFDHLLHRTGLLRMPTPDSVDFVHRTFQDYLSAKEAVERHDFPFLVNNAHRPDWDEVIRMAISLARPDECARMIENLVSAKPGLRPAEAKYCKLLAAACLEHATEMSPEAREMVRQRTRFLVQPESVASARGLGWIGPIALELLPDPEGVPDRKALLLAATATGVRDDAAIDYLARLRSHPSLAVRAELAGAWRRFDTERYADEIIAHLNPAGLYFTVTDLGELAALRRLGGRARVKVAERLTPDELIDGLAAQPLTHLYLLVHDARRGLDWLAAFPRLTTLRLGHHVGPVHGVPAGITVEQDS</sequence>
<dbReference type="Pfam" id="PF05729">
    <property type="entry name" value="NACHT"/>
    <property type="match status" value="1"/>
</dbReference>
<dbReference type="InterPro" id="IPR027417">
    <property type="entry name" value="P-loop_NTPase"/>
</dbReference>
<dbReference type="InterPro" id="IPR007111">
    <property type="entry name" value="NACHT_NTPase"/>
</dbReference>
<dbReference type="InterPro" id="IPR054547">
    <property type="entry name" value="NNH1"/>
</dbReference>
<evidence type="ECO:0000313" key="2">
    <source>
        <dbReference type="EMBL" id="MDT0446903.1"/>
    </source>
</evidence>
<dbReference type="EMBL" id="JAVREV010000023">
    <property type="protein sequence ID" value="MDT0446903.1"/>
    <property type="molecule type" value="Genomic_DNA"/>
</dbReference>
<dbReference type="PANTHER" id="PTHR46844:SF1">
    <property type="entry name" value="SLR5058 PROTEIN"/>
    <property type="match status" value="1"/>
</dbReference>
<keyword evidence="3" id="KW-1185">Reference proteome</keyword>
<name>A0ABU2SD47_9ACTN</name>
<accession>A0ABU2SD47</accession>
<dbReference type="Pfam" id="PF22733">
    <property type="entry name" value="NNH1"/>
    <property type="match status" value="1"/>
</dbReference>
<organism evidence="2 3">
    <name type="scientific">Streptomyces johnsoniae</name>
    <dbReference type="NCBI Taxonomy" id="3075532"/>
    <lineage>
        <taxon>Bacteria</taxon>
        <taxon>Bacillati</taxon>
        <taxon>Actinomycetota</taxon>
        <taxon>Actinomycetes</taxon>
        <taxon>Kitasatosporales</taxon>
        <taxon>Streptomycetaceae</taxon>
        <taxon>Streptomyces</taxon>
    </lineage>
</organism>
<gene>
    <name evidence="2" type="ORF">RM779_30545</name>
</gene>
<evidence type="ECO:0000313" key="3">
    <source>
        <dbReference type="Proteomes" id="UP001183615"/>
    </source>
</evidence>
<dbReference type="SUPFAM" id="SSF52540">
    <property type="entry name" value="P-loop containing nucleoside triphosphate hydrolases"/>
    <property type="match status" value="1"/>
</dbReference>
<dbReference type="RefSeq" id="WP_311621036.1">
    <property type="nucleotide sequence ID" value="NZ_JAVREV010000023.1"/>
</dbReference>
<reference evidence="3" key="1">
    <citation type="submission" date="2023-07" db="EMBL/GenBank/DDBJ databases">
        <title>30 novel species of actinomycetes from the DSMZ collection.</title>
        <authorList>
            <person name="Nouioui I."/>
        </authorList>
    </citation>
    <scope>NUCLEOTIDE SEQUENCE [LARGE SCALE GENOMIC DNA]</scope>
    <source>
        <strain evidence="3">DSM 41886</strain>
    </source>
</reference>
<dbReference type="PROSITE" id="PS50837">
    <property type="entry name" value="NACHT"/>
    <property type="match status" value="1"/>
</dbReference>
<dbReference type="PANTHER" id="PTHR46844">
    <property type="entry name" value="SLR5058 PROTEIN"/>
    <property type="match status" value="1"/>
</dbReference>
<feature type="domain" description="NACHT" evidence="1">
    <location>
        <begin position="261"/>
        <end position="596"/>
    </location>
</feature>
<proteinExistence type="predicted"/>
<comment type="caution">
    <text evidence="2">The sequence shown here is derived from an EMBL/GenBank/DDBJ whole genome shotgun (WGS) entry which is preliminary data.</text>
</comment>
<protein>
    <submittedName>
        <fullName evidence="2">NACHT domain-containing protein</fullName>
    </submittedName>
</protein>
<dbReference type="Proteomes" id="UP001183615">
    <property type="component" value="Unassembled WGS sequence"/>
</dbReference>